<accession>A0A0L6VH27</accession>
<reference evidence="1 2" key="1">
    <citation type="submission" date="2015-08" db="EMBL/GenBank/DDBJ databases">
        <title>Next Generation Sequencing and Analysis of the Genome of Puccinia sorghi L Schw, the Causal Agent of Maize Common Rust.</title>
        <authorList>
            <person name="Rochi L."/>
            <person name="Burguener G."/>
            <person name="Darino M."/>
            <person name="Turjanski A."/>
            <person name="Kreff E."/>
            <person name="Dieguez M.J."/>
            <person name="Sacco F."/>
        </authorList>
    </citation>
    <scope>NUCLEOTIDE SEQUENCE [LARGE SCALE GENOMIC DNA]</scope>
    <source>
        <strain evidence="1 2">RO10H11247</strain>
    </source>
</reference>
<sequence length="550" mass="62348">MLGSVVNPQEVSAENLGGQLENTLDLSTLVYEHPSRQLSGQADHRFRAGEKSNMPTQLRIRASRIHYCGYLPHLSTYILTLWTLAGLQQNSDHVASAVITANVSLRDNRLPVQKPSIINKHIYFIQVSLEKNHPSFSTHVEYMRGCGIIVLKIEYIQFEVHRTCGKPNLVKIFNPRPETNQINHTRSPGKQEVPHSVISHFSCQQVLLLFYFSPHWLVPKTSLLLLSPLFFPPVFLQFLSINKPHIFPLIWRLVYHISSPFLSSPRVEHSDQDNLNKATPHLEALSTVWPGSFCKLQQIERASCFSQIKLLFPPWIHVQYTWTSRPETPKPISSNPFRMGLNYPGRIMISREPLRWIFACNPFIISHPQYLAYFQLILGYLINSISPFSEIVCLLFCQGKFSPQKYDYLPARLSEITCKPLLLRLDMQGALAPARKNPPLKMRRGLTCQGFPQLGGLSSASAPLYIPQLAIYHLNHNILLTLKLKILHPQIPSRSRSRLPSQPTCCRPPPSLPIQPVAAALLPSPPRIPFHPAADLLPFPPLVHPTSASR</sequence>
<comment type="caution">
    <text evidence="1">The sequence shown here is derived from an EMBL/GenBank/DDBJ whole genome shotgun (WGS) entry which is preliminary data.</text>
</comment>
<dbReference type="AlphaFoldDB" id="A0A0L6VH27"/>
<dbReference type="Proteomes" id="UP000037035">
    <property type="component" value="Unassembled WGS sequence"/>
</dbReference>
<organism evidence="1 2">
    <name type="scientific">Puccinia sorghi</name>
    <dbReference type="NCBI Taxonomy" id="27349"/>
    <lineage>
        <taxon>Eukaryota</taxon>
        <taxon>Fungi</taxon>
        <taxon>Dikarya</taxon>
        <taxon>Basidiomycota</taxon>
        <taxon>Pucciniomycotina</taxon>
        <taxon>Pucciniomycetes</taxon>
        <taxon>Pucciniales</taxon>
        <taxon>Pucciniaceae</taxon>
        <taxon>Puccinia</taxon>
    </lineage>
</organism>
<dbReference type="EMBL" id="LAVV01006451">
    <property type="protein sequence ID" value="KNZ59847.1"/>
    <property type="molecule type" value="Genomic_DNA"/>
</dbReference>
<keyword evidence="2" id="KW-1185">Reference proteome</keyword>
<evidence type="ECO:0000313" key="2">
    <source>
        <dbReference type="Proteomes" id="UP000037035"/>
    </source>
</evidence>
<proteinExistence type="predicted"/>
<gene>
    <name evidence="1" type="ORF">VP01_1652g2</name>
</gene>
<name>A0A0L6VH27_9BASI</name>
<protein>
    <submittedName>
        <fullName evidence="1">Uncharacterized protein</fullName>
    </submittedName>
</protein>
<dbReference type="VEuPathDB" id="FungiDB:VP01_1652g2"/>
<evidence type="ECO:0000313" key="1">
    <source>
        <dbReference type="EMBL" id="KNZ59847.1"/>
    </source>
</evidence>